<feature type="compositionally biased region" description="Basic and acidic residues" evidence="11">
    <location>
        <begin position="31"/>
        <end position="52"/>
    </location>
</feature>
<sequence>MNRTQPAAPRAHLPQMFIDIGLARANYRQPDQRRYYRHDDRSMRYDGSEKRAKQNVPRRQKPTQTHPVPREKKIQTIHPQTNRTTTARPVGGAAHARAPAAAAAAGGGHVHARRRSAGDTARRHRTAFTRAQLSRLEHEYVKESYVSRARRCELATALQLPETTIKVWFQNRRMKDKRQRHTLPWPLPLMDPMGALLLSRTPASYPLLPHPLPHLPLPYSPLPLPAHSPYSAPLRLAPFSGRALYPCGVLGHPLSCPCPLCVTSWGQEPPHRPKKM</sequence>
<dbReference type="SMART" id="SM00389">
    <property type="entry name" value="HOX"/>
    <property type="match status" value="1"/>
</dbReference>
<proteinExistence type="inferred from homology"/>
<dbReference type="InterPro" id="IPR017970">
    <property type="entry name" value="Homeobox_CS"/>
</dbReference>
<keyword evidence="4 9" id="KW-0238">DNA-binding</keyword>
<dbReference type="InterPro" id="IPR009057">
    <property type="entry name" value="Homeodomain-like_sf"/>
</dbReference>
<evidence type="ECO:0000256" key="1">
    <source>
        <dbReference type="ARBA" id="ARBA00004123"/>
    </source>
</evidence>
<keyword evidence="3" id="KW-0805">Transcription regulation</keyword>
<dbReference type="InterPro" id="IPR052002">
    <property type="entry name" value="Even-skipped_HD"/>
</dbReference>
<evidence type="ECO:0000256" key="3">
    <source>
        <dbReference type="ARBA" id="ARBA00023015"/>
    </source>
</evidence>
<protein>
    <recommendedName>
        <fullName evidence="12">Homeobox domain-containing protein</fullName>
    </recommendedName>
</protein>
<feature type="region of interest" description="Disordered" evidence="11">
    <location>
        <begin position="102"/>
        <end position="124"/>
    </location>
</feature>
<keyword evidence="7 9" id="KW-0539">Nucleus</keyword>
<keyword evidence="6" id="KW-0804">Transcription</keyword>
<dbReference type="PANTHER" id="PTHR46294:SF4">
    <property type="entry name" value="SEGMENTATION PROTEIN EVEN-SKIPPED"/>
    <property type="match status" value="1"/>
</dbReference>
<keyword evidence="14" id="KW-1185">Reference proteome</keyword>
<dbReference type="PROSITE" id="PS50071">
    <property type="entry name" value="HOMEOBOX_2"/>
    <property type="match status" value="1"/>
</dbReference>
<gene>
    <name evidence="13" type="ORF">WMY93_001813</name>
</gene>
<evidence type="ECO:0000256" key="4">
    <source>
        <dbReference type="ARBA" id="ARBA00023125"/>
    </source>
</evidence>
<dbReference type="Pfam" id="PF00046">
    <property type="entry name" value="Homeodomain"/>
    <property type="match status" value="1"/>
</dbReference>
<evidence type="ECO:0000256" key="8">
    <source>
        <dbReference type="ARBA" id="ARBA00038449"/>
    </source>
</evidence>
<comment type="similarity">
    <text evidence="8">Belongs to the even-skipped homeobox family.</text>
</comment>
<feature type="DNA-binding region" description="Homeobox" evidence="9">
    <location>
        <begin position="121"/>
        <end position="180"/>
    </location>
</feature>
<dbReference type="PRINTS" id="PR00024">
    <property type="entry name" value="HOMEOBOX"/>
</dbReference>
<feature type="region of interest" description="Disordered" evidence="11">
    <location>
        <begin position="31"/>
        <end position="72"/>
    </location>
</feature>
<reference evidence="14" key="1">
    <citation type="submission" date="2024-04" db="EMBL/GenBank/DDBJ databases">
        <title>Salinicola lusitanus LLJ914,a marine bacterium isolated from the Okinawa Trough.</title>
        <authorList>
            <person name="Li J."/>
        </authorList>
    </citation>
    <scope>NUCLEOTIDE SEQUENCE [LARGE SCALE GENOMIC DNA]</scope>
</reference>
<comment type="caution">
    <text evidence="13">The sequence shown here is derived from an EMBL/GenBank/DDBJ whole genome shotgun (WGS) entry which is preliminary data.</text>
</comment>
<evidence type="ECO:0000256" key="10">
    <source>
        <dbReference type="RuleBase" id="RU000682"/>
    </source>
</evidence>
<dbReference type="GO" id="GO:0000981">
    <property type="term" value="F:DNA-binding transcription factor activity, RNA polymerase II-specific"/>
    <property type="evidence" value="ECO:0007669"/>
    <property type="project" value="InterPro"/>
</dbReference>
<evidence type="ECO:0000259" key="12">
    <source>
        <dbReference type="PROSITE" id="PS50071"/>
    </source>
</evidence>
<evidence type="ECO:0000256" key="2">
    <source>
        <dbReference type="ARBA" id="ARBA00022473"/>
    </source>
</evidence>
<dbReference type="Proteomes" id="UP001460270">
    <property type="component" value="Unassembled WGS sequence"/>
</dbReference>
<evidence type="ECO:0000313" key="13">
    <source>
        <dbReference type="EMBL" id="KAK7938487.1"/>
    </source>
</evidence>
<name>A0AAW0Q2P6_9GOBI</name>
<evidence type="ECO:0000256" key="5">
    <source>
        <dbReference type="ARBA" id="ARBA00023155"/>
    </source>
</evidence>
<keyword evidence="2" id="KW-0217">Developmental protein</keyword>
<dbReference type="EMBL" id="JBBPFD010000002">
    <property type="protein sequence ID" value="KAK7938487.1"/>
    <property type="molecule type" value="Genomic_DNA"/>
</dbReference>
<dbReference type="InterPro" id="IPR020479">
    <property type="entry name" value="HD_metazoa"/>
</dbReference>
<organism evidence="13 14">
    <name type="scientific">Mugilogobius chulae</name>
    <name type="common">yellowstripe goby</name>
    <dbReference type="NCBI Taxonomy" id="88201"/>
    <lineage>
        <taxon>Eukaryota</taxon>
        <taxon>Metazoa</taxon>
        <taxon>Chordata</taxon>
        <taxon>Craniata</taxon>
        <taxon>Vertebrata</taxon>
        <taxon>Euteleostomi</taxon>
        <taxon>Actinopterygii</taxon>
        <taxon>Neopterygii</taxon>
        <taxon>Teleostei</taxon>
        <taxon>Neoteleostei</taxon>
        <taxon>Acanthomorphata</taxon>
        <taxon>Gobiaria</taxon>
        <taxon>Gobiiformes</taxon>
        <taxon>Gobioidei</taxon>
        <taxon>Gobiidae</taxon>
        <taxon>Gobionellinae</taxon>
        <taxon>Mugilogobius</taxon>
    </lineage>
</organism>
<dbReference type="PANTHER" id="PTHR46294">
    <property type="entry name" value="SEGMENTATION PROTEIN EVEN-SKIPPED"/>
    <property type="match status" value="1"/>
</dbReference>
<evidence type="ECO:0000256" key="7">
    <source>
        <dbReference type="ARBA" id="ARBA00023242"/>
    </source>
</evidence>
<feature type="domain" description="Homeobox" evidence="12">
    <location>
        <begin position="119"/>
        <end position="179"/>
    </location>
</feature>
<accession>A0AAW0Q2P6</accession>
<evidence type="ECO:0000313" key="14">
    <source>
        <dbReference type="Proteomes" id="UP001460270"/>
    </source>
</evidence>
<dbReference type="SUPFAM" id="SSF46689">
    <property type="entry name" value="Homeodomain-like"/>
    <property type="match status" value="1"/>
</dbReference>
<dbReference type="CDD" id="cd00086">
    <property type="entry name" value="homeodomain"/>
    <property type="match status" value="1"/>
</dbReference>
<dbReference type="GO" id="GO:0000978">
    <property type="term" value="F:RNA polymerase II cis-regulatory region sequence-specific DNA binding"/>
    <property type="evidence" value="ECO:0007669"/>
    <property type="project" value="TreeGrafter"/>
</dbReference>
<evidence type="ECO:0000256" key="11">
    <source>
        <dbReference type="SAM" id="MobiDB-lite"/>
    </source>
</evidence>
<dbReference type="GO" id="GO:0005634">
    <property type="term" value="C:nucleus"/>
    <property type="evidence" value="ECO:0007669"/>
    <property type="project" value="UniProtKB-SubCell"/>
</dbReference>
<dbReference type="Gene3D" id="1.10.10.60">
    <property type="entry name" value="Homeodomain-like"/>
    <property type="match status" value="1"/>
</dbReference>
<dbReference type="AlphaFoldDB" id="A0AAW0Q2P6"/>
<comment type="subcellular location">
    <subcellularLocation>
        <location evidence="1 9 10">Nucleus</location>
    </subcellularLocation>
</comment>
<evidence type="ECO:0000256" key="9">
    <source>
        <dbReference type="PROSITE-ProRule" id="PRU00108"/>
    </source>
</evidence>
<dbReference type="InterPro" id="IPR001356">
    <property type="entry name" value="HD"/>
</dbReference>
<keyword evidence="5 9" id="KW-0371">Homeobox</keyword>
<dbReference type="PROSITE" id="PS00027">
    <property type="entry name" value="HOMEOBOX_1"/>
    <property type="match status" value="1"/>
</dbReference>
<evidence type="ECO:0000256" key="6">
    <source>
        <dbReference type="ARBA" id="ARBA00023163"/>
    </source>
</evidence>